<evidence type="ECO:0000256" key="4">
    <source>
        <dbReference type="ARBA" id="ARBA00022723"/>
    </source>
</evidence>
<evidence type="ECO:0000256" key="1">
    <source>
        <dbReference type="ARBA" id="ARBA00001966"/>
    </source>
</evidence>
<accession>A0A6J5MSX6</accession>
<dbReference type="InterPro" id="IPR034768">
    <property type="entry name" value="4FE4S_WBL"/>
</dbReference>
<keyword evidence="7" id="KW-0805">Transcription regulation</keyword>
<name>A0A6J5MSX6_9CAUD</name>
<evidence type="ECO:0000259" key="11">
    <source>
        <dbReference type="PROSITE" id="PS51674"/>
    </source>
</evidence>
<dbReference type="GO" id="GO:0003677">
    <property type="term" value="F:DNA binding"/>
    <property type="evidence" value="ECO:0007669"/>
    <property type="project" value="UniProtKB-KW"/>
</dbReference>
<dbReference type="PROSITE" id="PS51674">
    <property type="entry name" value="4FE4S_WBL"/>
    <property type="match status" value="1"/>
</dbReference>
<keyword evidence="9" id="KW-1015">Disulfide bond</keyword>
<evidence type="ECO:0000256" key="8">
    <source>
        <dbReference type="ARBA" id="ARBA00023125"/>
    </source>
</evidence>
<dbReference type="GO" id="GO:0047134">
    <property type="term" value="F:protein-disulfide reductase [NAD(P)H] activity"/>
    <property type="evidence" value="ECO:0007669"/>
    <property type="project" value="TreeGrafter"/>
</dbReference>
<keyword evidence="8" id="KW-0238">DNA-binding</keyword>
<comment type="similarity">
    <text evidence="2">Belongs to the WhiB family.</text>
</comment>
<evidence type="ECO:0000256" key="9">
    <source>
        <dbReference type="ARBA" id="ARBA00023157"/>
    </source>
</evidence>
<dbReference type="GO" id="GO:0045892">
    <property type="term" value="P:negative regulation of DNA-templated transcription"/>
    <property type="evidence" value="ECO:0007669"/>
    <property type="project" value="TreeGrafter"/>
</dbReference>
<evidence type="ECO:0000256" key="6">
    <source>
        <dbReference type="ARBA" id="ARBA00023014"/>
    </source>
</evidence>
<comment type="cofactor">
    <cofactor evidence="1">
        <name>[4Fe-4S] cluster</name>
        <dbReference type="ChEBI" id="CHEBI:49883"/>
    </cofactor>
</comment>
<keyword evidence="10" id="KW-0804">Transcription</keyword>
<dbReference type="GO" id="GO:0046872">
    <property type="term" value="F:metal ion binding"/>
    <property type="evidence" value="ECO:0007669"/>
    <property type="project" value="UniProtKB-KW"/>
</dbReference>
<dbReference type="InterPro" id="IPR003482">
    <property type="entry name" value="Whib"/>
</dbReference>
<dbReference type="PANTHER" id="PTHR38839">
    <property type="entry name" value="TRANSCRIPTIONAL REGULATOR WHID-RELATED"/>
    <property type="match status" value="1"/>
</dbReference>
<evidence type="ECO:0000313" key="12">
    <source>
        <dbReference type="EMBL" id="CAB4148957.1"/>
    </source>
</evidence>
<sequence>MFEFSEAKCLEVNPEIFFADDEENPNEELVAVAKSICKGCPLLLACRTKAIDENLDGIWGGTTTRERRILVNRKVRNYVPVPRVFTTARRVALETANTSRISATAERDNVLFAEALKKFDDLDELTVTVLTLRVNNPDKSLAEISQMVSPPISRDIVSGRLRRIKKRVAQDG</sequence>
<proteinExistence type="inferred from homology"/>
<protein>
    <submittedName>
        <fullName evidence="12">Sporulation regulator WhiA, C-terminal</fullName>
    </submittedName>
</protein>
<keyword evidence="4" id="KW-0479">Metal-binding</keyword>
<keyword evidence="6" id="KW-0411">Iron-sulfur</keyword>
<dbReference type="InterPro" id="IPR023054">
    <property type="entry name" value="Sporulation_regulator_WhiA_C"/>
</dbReference>
<dbReference type="Pfam" id="PF02467">
    <property type="entry name" value="Whib"/>
    <property type="match status" value="1"/>
</dbReference>
<feature type="domain" description="4Fe-4S Wbl-type" evidence="11">
    <location>
        <begin position="8"/>
        <end position="69"/>
    </location>
</feature>
<dbReference type="EMBL" id="LR796499">
    <property type="protein sequence ID" value="CAB4148957.1"/>
    <property type="molecule type" value="Genomic_DNA"/>
</dbReference>
<evidence type="ECO:0000256" key="5">
    <source>
        <dbReference type="ARBA" id="ARBA00023004"/>
    </source>
</evidence>
<evidence type="ECO:0000256" key="3">
    <source>
        <dbReference type="ARBA" id="ARBA00022485"/>
    </source>
</evidence>
<dbReference type="GO" id="GO:0051539">
    <property type="term" value="F:4 iron, 4 sulfur cluster binding"/>
    <property type="evidence" value="ECO:0007669"/>
    <property type="project" value="UniProtKB-KW"/>
</dbReference>
<dbReference type="Pfam" id="PF02650">
    <property type="entry name" value="HTH_WhiA"/>
    <property type="match status" value="1"/>
</dbReference>
<evidence type="ECO:0000256" key="2">
    <source>
        <dbReference type="ARBA" id="ARBA00006597"/>
    </source>
</evidence>
<organism evidence="12">
    <name type="scientific">uncultured Caudovirales phage</name>
    <dbReference type="NCBI Taxonomy" id="2100421"/>
    <lineage>
        <taxon>Viruses</taxon>
        <taxon>Duplodnaviria</taxon>
        <taxon>Heunggongvirae</taxon>
        <taxon>Uroviricota</taxon>
        <taxon>Caudoviricetes</taxon>
        <taxon>Peduoviridae</taxon>
        <taxon>Maltschvirus</taxon>
        <taxon>Maltschvirus maltsch</taxon>
    </lineage>
</organism>
<reference evidence="12" key="1">
    <citation type="submission" date="2020-04" db="EMBL/GenBank/DDBJ databases">
        <authorList>
            <person name="Chiriac C."/>
            <person name="Salcher M."/>
            <person name="Ghai R."/>
            <person name="Kavagutti S V."/>
        </authorList>
    </citation>
    <scope>NUCLEOTIDE SEQUENCE</scope>
</reference>
<gene>
    <name evidence="12" type="ORF">UFOVP536_35</name>
</gene>
<keyword evidence="3" id="KW-0004">4Fe-4S</keyword>
<evidence type="ECO:0000256" key="10">
    <source>
        <dbReference type="ARBA" id="ARBA00023163"/>
    </source>
</evidence>
<keyword evidence="5" id="KW-0408">Iron</keyword>
<evidence type="ECO:0000256" key="7">
    <source>
        <dbReference type="ARBA" id="ARBA00023015"/>
    </source>
</evidence>